<evidence type="ECO:0000256" key="1">
    <source>
        <dbReference type="SAM" id="Phobius"/>
    </source>
</evidence>
<comment type="caution">
    <text evidence="2">The sequence shown here is derived from an EMBL/GenBank/DDBJ whole genome shotgun (WGS) entry which is preliminary data.</text>
</comment>
<keyword evidence="1" id="KW-1133">Transmembrane helix</keyword>
<keyword evidence="1" id="KW-0472">Membrane</keyword>
<accession>A0A8J6PYI9</accession>
<name>A0A8J6PYI9_9FLAO</name>
<reference evidence="2 3" key="1">
    <citation type="submission" date="2020-09" db="EMBL/GenBank/DDBJ databases">
        <title>TT11 complete genome.</title>
        <authorList>
            <person name="Wu Z."/>
        </authorList>
    </citation>
    <scope>NUCLEOTIDE SEQUENCE [LARGE SCALE GENOMIC DNA]</scope>
    <source>
        <strain evidence="2 3">TT11</strain>
    </source>
</reference>
<keyword evidence="3" id="KW-1185">Reference proteome</keyword>
<sequence length="156" mass="18408">MNKSFDLKRNGSIIIYESHLRLFLKWKLELHKDYISIGKKSYKTNTVEKLVFEVDGRSHSKNPFGPTLCVSKTYLKLKDKRTYVHFFTIEVEENYVLCNQSECYKITENLLKEIKEKYNIPFEYSLGGDTEEKDLTTTLVLVLVPLIWILIYLLSK</sequence>
<feature type="transmembrane region" description="Helical" evidence="1">
    <location>
        <begin position="135"/>
        <end position="154"/>
    </location>
</feature>
<evidence type="ECO:0000313" key="3">
    <source>
        <dbReference type="Proteomes" id="UP000600588"/>
    </source>
</evidence>
<dbReference type="EMBL" id="JACVXB010000001">
    <property type="protein sequence ID" value="MBD0831097.1"/>
    <property type="molecule type" value="Genomic_DNA"/>
</dbReference>
<dbReference type="Proteomes" id="UP000600588">
    <property type="component" value="Unassembled WGS sequence"/>
</dbReference>
<organism evidence="2 3">
    <name type="scientific">Aestuariibaculum sediminum</name>
    <dbReference type="NCBI Taxonomy" id="2770637"/>
    <lineage>
        <taxon>Bacteria</taxon>
        <taxon>Pseudomonadati</taxon>
        <taxon>Bacteroidota</taxon>
        <taxon>Flavobacteriia</taxon>
        <taxon>Flavobacteriales</taxon>
        <taxon>Flavobacteriaceae</taxon>
    </lineage>
</organism>
<dbReference type="AlphaFoldDB" id="A0A8J6PYI9"/>
<dbReference type="RefSeq" id="WP_188228872.1">
    <property type="nucleotide sequence ID" value="NZ_JACVXB010000001.1"/>
</dbReference>
<protein>
    <submittedName>
        <fullName evidence="2">Uncharacterized protein</fullName>
    </submittedName>
</protein>
<proteinExistence type="predicted"/>
<gene>
    <name evidence="2" type="ORF">ICJ83_03030</name>
</gene>
<evidence type="ECO:0000313" key="2">
    <source>
        <dbReference type="EMBL" id="MBD0831097.1"/>
    </source>
</evidence>
<keyword evidence="1" id="KW-0812">Transmembrane</keyword>